<evidence type="ECO:0000259" key="6">
    <source>
        <dbReference type="PROSITE" id="PS51898"/>
    </source>
</evidence>
<dbReference type="Gene3D" id="1.10.150.130">
    <property type="match status" value="1"/>
</dbReference>
<comment type="caution">
    <text evidence="8">The sequence shown here is derived from an EMBL/GenBank/DDBJ whole genome shotgun (WGS) entry which is preliminary data.</text>
</comment>
<dbReference type="EMBL" id="MLQR01000001">
    <property type="protein sequence ID" value="OIJ17659.1"/>
    <property type="molecule type" value="Genomic_DNA"/>
</dbReference>
<proteinExistence type="inferred from homology"/>
<comment type="similarity">
    <text evidence="1">Belongs to the 'phage' integrase family.</text>
</comment>
<keyword evidence="2" id="KW-0229">DNA integration</keyword>
<dbReference type="Pfam" id="PF13495">
    <property type="entry name" value="Phage_int_SAM_4"/>
    <property type="match status" value="1"/>
</dbReference>
<dbReference type="PANTHER" id="PTHR30349:SF41">
    <property type="entry name" value="INTEGRASE_RECOMBINASE PROTEIN MJ0367-RELATED"/>
    <property type="match status" value="1"/>
</dbReference>
<sequence length="264" mass="30773">MGRSENTVKTYIGVLQSFLDWLYSNGKSSRDLNKENIQAYVTYLETEQRSLATIKKVFNTINTFAKSINRIEITQDINITQQNNINQVFPEYLSKVEIEELLQKIEIDSNKRNTAIVYTLLKTGIRVSELCYLNKEDISINNKNQTGQMVVRNKRDNNERTIPLPKSLVYHLIEYLKSRDDKEEALFLSNYQKRISVRTVQHMLQHYGVHPHKLRHTFCYELLQNGLDISIVAQLAGHSDINITKQYLKCIEIKQIDEDGPKYA</sequence>
<dbReference type="PANTHER" id="PTHR30349">
    <property type="entry name" value="PHAGE INTEGRASE-RELATED"/>
    <property type="match status" value="1"/>
</dbReference>
<keyword evidence="9" id="KW-1185">Reference proteome</keyword>
<evidence type="ECO:0000313" key="9">
    <source>
        <dbReference type="Proteomes" id="UP000179524"/>
    </source>
</evidence>
<dbReference type="CDD" id="cd00397">
    <property type="entry name" value="DNA_BRE_C"/>
    <property type="match status" value="1"/>
</dbReference>
<keyword evidence="4" id="KW-0233">DNA recombination</keyword>
<evidence type="ECO:0000256" key="3">
    <source>
        <dbReference type="ARBA" id="ARBA00023125"/>
    </source>
</evidence>
<evidence type="ECO:0008006" key="10">
    <source>
        <dbReference type="Google" id="ProtNLM"/>
    </source>
</evidence>
<dbReference type="InterPro" id="IPR010998">
    <property type="entry name" value="Integrase_recombinase_N"/>
</dbReference>
<evidence type="ECO:0000313" key="8">
    <source>
        <dbReference type="EMBL" id="OIJ17659.1"/>
    </source>
</evidence>
<dbReference type="Gene3D" id="1.10.443.10">
    <property type="entry name" value="Intergrase catalytic core"/>
    <property type="match status" value="1"/>
</dbReference>
<dbReference type="AlphaFoldDB" id="A0A1S2LYU3"/>
<dbReference type="PROSITE" id="PS51900">
    <property type="entry name" value="CB"/>
    <property type="match status" value="1"/>
</dbReference>
<feature type="domain" description="Core-binding (CB)" evidence="7">
    <location>
        <begin position="1"/>
        <end position="62"/>
    </location>
</feature>
<evidence type="ECO:0000259" key="7">
    <source>
        <dbReference type="PROSITE" id="PS51900"/>
    </source>
</evidence>
<dbReference type="InterPro" id="IPR004107">
    <property type="entry name" value="Integrase_SAM-like_N"/>
</dbReference>
<dbReference type="SUPFAM" id="SSF56349">
    <property type="entry name" value="DNA breaking-rejoining enzymes"/>
    <property type="match status" value="1"/>
</dbReference>
<dbReference type="InterPro" id="IPR050090">
    <property type="entry name" value="Tyrosine_recombinase_XerCD"/>
</dbReference>
<dbReference type="InterPro" id="IPR013762">
    <property type="entry name" value="Integrase-like_cat_sf"/>
</dbReference>
<dbReference type="InterPro" id="IPR011010">
    <property type="entry name" value="DNA_brk_join_enz"/>
</dbReference>
<protein>
    <recommendedName>
        <fullName evidence="10">Recombinase XerC</fullName>
    </recommendedName>
</protein>
<name>A0A1S2LYU3_9BACI</name>
<dbReference type="InterPro" id="IPR044068">
    <property type="entry name" value="CB"/>
</dbReference>
<dbReference type="InterPro" id="IPR002104">
    <property type="entry name" value="Integrase_catalytic"/>
</dbReference>
<keyword evidence="3 5" id="KW-0238">DNA-binding</keyword>
<dbReference type="Proteomes" id="UP000179524">
    <property type="component" value="Unassembled WGS sequence"/>
</dbReference>
<gene>
    <name evidence="8" type="ORF">BKP37_01490</name>
</gene>
<accession>A0A1S2LYU3</accession>
<dbReference type="GO" id="GO:0006310">
    <property type="term" value="P:DNA recombination"/>
    <property type="evidence" value="ECO:0007669"/>
    <property type="project" value="UniProtKB-KW"/>
</dbReference>
<evidence type="ECO:0000256" key="5">
    <source>
        <dbReference type="PROSITE-ProRule" id="PRU01248"/>
    </source>
</evidence>
<evidence type="ECO:0000256" key="2">
    <source>
        <dbReference type="ARBA" id="ARBA00022908"/>
    </source>
</evidence>
<dbReference type="PROSITE" id="PS51898">
    <property type="entry name" value="TYR_RECOMBINASE"/>
    <property type="match status" value="1"/>
</dbReference>
<feature type="domain" description="Tyr recombinase" evidence="6">
    <location>
        <begin position="88"/>
        <end position="260"/>
    </location>
</feature>
<dbReference type="GO" id="GO:0003677">
    <property type="term" value="F:DNA binding"/>
    <property type="evidence" value="ECO:0007669"/>
    <property type="project" value="UniProtKB-UniRule"/>
</dbReference>
<organism evidence="8 9">
    <name type="scientific">Anaerobacillus alkalilacustris</name>
    <dbReference type="NCBI Taxonomy" id="393763"/>
    <lineage>
        <taxon>Bacteria</taxon>
        <taxon>Bacillati</taxon>
        <taxon>Bacillota</taxon>
        <taxon>Bacilli</taxon>
        <taxon>Bacillales</taxon>
        <taxon>Bacillaceae</taxon>
        <taxon>Anaerobacillus</taxon>
    </lineage>
</organism>
<evidence type="ECO:0000256" key="1">
    <source>
        <dbReference type="ARBA" id="ARBA00008857"/>
    </source>
</evidence>
<dbReference type="GO" id="GO:0015074">
    <property type="term" value="P:DNA integration"/>
    <property type="evidence" value="ECO:0007669"/>
    <property type="project" value="UniProtKB-KW"/>
</dbReference>
<dbReference type="Pfam" id="PF00589">
    <property type="entry name" value="Phage_integrase"/>
    <property type="match status" value="1"/>
</dbReference>
<evidence type="ECO:0000256" key="4">
    <source>
        <dbReference type="ARBA" id="ARBA00023172"/>
    </source>
</evidence>
<reference evidence="8 9" key="1">
    <citation type="submission" date="2016-10" db="EMBL/GenBank/DDBJ databases">
        <title>Draft genome sequences of four alkaliphilic bacteria belonging to the Anaerobacillus genus.</title>
        <authorList>
            <person name="Bassil N.M."/>
            <person name="Lloyd J.R."/>
        </authorList>
    </citation>
    <scope>NUCLEOTIDE SEQUENCE [LARGE SCALE GENOMIC DNA]</scope>
    <source>
        <strain evidence="8 9">DSM 18345</strain>
    </source>
</reference>